<feature type="domain" description="AAA+ ATPase" evidence="2">
    <location>
        <begin position="225"/>
        <end position="374"/>
    </location>
</feature>
<dbReference type="SMART" id="SM00382">
    <property type="entry name" value="AAA"/>
    <property type="match status" value="1"/>
</dbReference>
<dbReference type="SUPFAM" id="SSF52540">
    <property type="entry name" value="P-loop containing nucleoside triphosphate hydrolases"/>
    <property type="match status" value="1"/>
</dbReference>
<dbReference type="InterPro" id="IPR050921">
    <property type="entry name" value="T4SS_GSP_E_ATPase"/>
</dbReference>
<reference evidence="4" key="1">
    <citation type="submission" date="2010-11" db="EMBL/GenBank/DDBJ databases">
        <title>The complete genome of Mahella australiensis DSM 15567.</title>
        <authorList>
            <consortium name="US DOE Joint Genome Institute (JGI-PGF)"/>
            <person name="Lucas S."/>
            <person name="Copeland A."/>
            <person name="Lapidus A."/>
            <person name="Bruce D."/>
            <person name="Goodwin L."/>
            <person name="Pitluck S."/>
            <person name="Kyrpides N."/>
            <person name="Mavromatis K."/>
            <person name="Pagani I."/>
            <person name="Ivanova N."/>
            <person name="Teshima H."/>
            <person name="Brettin T."/>
            <person name="Detter J.C."/>
            <person name="Han C."/>
            <person name="Tapia R."/>
            <person name="Land M."/>
            <person name="Hauser L."/>
            <person name="Markowitz V."/>
            <person name="Cheng J.-F."/>
            <person name="Hugenholtz P."/>
            <person name="Woyke T."/>
            <person name="Wu D."/>
            <person name="Spring S."/>
            <person name="Pukall R."/>
            <person name="Steenblock K."/>
            <person name="Schneider S."/>
            <person name="Klenk H.-P."/>
            <person name="Eisen J.A."/>
        </authorList>
    </citation>
    <scope>NUCLEOTIDE SEQUENCE [LARGE SCALE GENOMIC DNA]</scope>
    <source>
        <strain evidence="4">DSM 15567 / CIP 107919 / 50-1 BON</strain>
    </source>
</reference>
<dbReference type="Proteomes" id="UP000008457">
    <property type="component" value="Chromosome"/>
</dbReference>
<dbReference type="HOGENOM" id="CLU_005379_4_1_9"/>
<comment type="similarity">
    <text evidence="1">Belongs to the GSP E family.</text>
</comment>
<gene>
    <name evidence="3" type="ordered locus">Mahau_2399</name>
</gene>
<name>F3ZWU1_MAHA5</name>
<dbReference type="InterPro" id="IPR001482">
    <property type="entry name" value="T2SS/T4SS_dom"/>
</dbReference>
<dbReference type="EMBL" id="CP002360">
    <property type="protein sequence ID" value="AEE97563.1"/>
    <property type="molecule type" value="Genomic_DNA"/>
</dbReference>
<organism evidence="3 4">
    <name type="scientific">Mahella australiensis (strain DSM 15567 / CIP 107919 / 50-1 BON)</name>
    <dbReference type="NCBI Taxonomy" id="697281"/>
    <lineage>
        <taxon>Bacteria</taxon>
        <taxon>Bacillati</taxon>
        <taxon>Bacillota</taxon>
        <taxon>Clostridia</taxon>
        <taxon>Thermoanaerobacterales</taxon>
        <taxon>Thermoanaerobacterales Family IV. Incertae Sedis</taxon>
        <taxon>Mahella</taxon>
    </lineage>
</organism>
<sequence>MPNQSLTERSRSINRTKTIDYDLIANAVRTELLGITGTDKINAAVRSAVLRYLEINLPHKLPEVDLIADEVFNLLYGLGPLEKYLHMNGVTDIIVFGTHIMYVQDGIKKDADEGFTDLAQVETVYRRIAAAADKNISAAEPSVDAELYDGSRALIVIPPEAAEPYIVIRRHWMLSEPLESLVDGLRDLAEPVSTGRTHTEVYKGKKSSDPFNGTVAEYLADAVRRRKNIMVIGETGAGKTTLINALTYYVQPNHIVAVLEDTREIEAPLKYTYYFKTREQTEGARAITYEDILNDCLRANPDRIILTEIRTPESAFTLVNVLNSGHRGSMTTIHANSALLGLDKLETLINEYRDLDKILIRRMIARAIDVLVFLKLEDDEMGNTKARAIGEIAELTDVDDAGNYILEYVYGG</sequence>
<dbReference type="KEGG" id="mas:Mahau_2399"/>
<protein>
    <submittedName>
        <fullName evidence="3">Sigma 54 interacting domain protein</fullName>
    </submittedName>
</protein>
<dbReference type="InterPro" id="IPR025662">
    <property type="entry name" value="Sigma_54_int_dom_ATP-bd_1"/>
</dbReference>
<dbReference type="eggNOG" id="COG4962">
    <property type="taxonomic scope" value="Bacteria"/>
</dbReference>
<dbReference type="Gene3D" id="3.30.450.380">
    <property type="match status" value="1"/>
</dbReference>
<dbReference type="PANTHER" id="PTHR30486:SF6">
    <property type="entry name" value="TYPE IV PILUS RETRACTATION ATPASE PILT"/>
    <property type="match status" value="1"/>
</dbReference>
<dbReference type="InterPro" id="IPR003593">
    <property type="entry name" value="AAA+_ATPase"/>
</dbReference>
<evidence type="ECO:0000256" key="1">
    <source>
        <dbReference type="ARBA" id="ARBA00006611"/>
    </source>
</evidence>
<evidence type="ECO:0000313" key="4">
    <source>
        <dbReference type="Proteomes" id="UP000008457"/>
    </source>
</evidence>
<dbReference type="RefSeq" id="WP_013781989.1">
    <property type="nucleotide sequence ID" value="NC_015520.1"/>
</dbReference>
<dbReference type="OrthoDB" id="9810761at2"/>
<dbReference type="CDD" id="cd01130">
    <property type="entry name" value="VirB11-like_ATPase"/>
    <property type="match status" value="1"/>
</dbReference>
<evidence type="ECO:0000313" key="3">
    <source>
        <dbReference type="EMBL" id="AEE97563.1"/>
    </source>
</evidence>
<accession>F3ZWU1</accession>
<dbReference type="AlphaFoldDB" id="F3ZWU1"/>
<dbReference type="PANTHER" id="PTHR30486">
    <property type="entry name" value="TWITCHING MOTILITY PROTEIN PILT"/>
    <property type="match status" value="1"/>
</dbReference>
<dbReference type="InterPro" id="IPR027417">
    <property type="entry name" value="P-loop_NTPase"/>
</dbReference>
<dbReference type="Gene3D" id="3.40.50.300">
    <property type="entry name" value="P-loop containing nucleotide triphosphate hydrolases"/>
    <property type="match status" value="1"/>
</dbReference>
<dbReference type="PROSITE" id="PS00675">
    <property type="entry name" value="SIGMA54_INTERACT_1"/>
    <property type="match status" value="1"/>
</dbReference>
<reference evidence="3 4" key="2">
    <citation type="journal article" date="2011" name="Stand. Genomic Sci.">
        <title>Complete genome sequence of Mahella australiensis type strain (50-1 BON).</title>
        <authorList>
            <person name="Sikorski J."/>
            <person name="Teshima H."/>
            <person name="Nolan M."/>
            <person name="Lucas S."/>
            <person name="Hammon N."/>
            <person name="Deshpande S."/>
            <person name="Cheng J.F."/>
            <person name="Pitluck S."/>
            <person name="Liolios K."/>
            <person name="Pagani I."/>
            <person name="Ivanova N."/>
            <person name="Huntemann M."/>
            <person name="Mavromatis K."/>
            <person name="Ovchinikova G."/>
            <person name="Pati A."/>
            <person name="Tapia R."/>
            <person name="Han C."/>
            <person name="Goodwin L."/>
            <person name="Chen A."/>
            <person name="Palaniappan K."/>
            <person name="Land M."/>
            <person name="Hauser L."/>
            <person name="Ngatchou-Djao O.D."/>
            <person name="Rohde M."/>
            <person name="Pukall R."/>
            <person name="Spring S."/>
            <person name="Abt B."/>
            <person name="Goker M."/>
            <person name="Detter J.C."/>
            <person name="Woyke T."/>
            <person name="Bristow J."/>
            <person name="Markowitz V."/>
            <person name="Hugenholtz P."/>
            <person name="Eisen J.A."/>
            <person name="Kyrpides N.C."/>
            <person name="Klenk H.P."/>
            <person name="Lapidus A."/>
        </authorList>
    </citation>
    <scope>NUCLEOTIDE SEQUENCE [LARGE SCALE GENOMIC DNA]</scope>
    <source>
        <strain evidence="4">DSM 15567 / CIP 107919 / 50-1 BON</strain>
    </source>
</reference>
<proteinExistence type="inferred from homology"/>
<dbReference type="GO" id="GO:0016887">
    <property type="term" value="F:ATP hydrolysis activity"/>
    <property type="evidence" value="ECO:0007669"/>
    <property type="project" value="InterPro"/>
</dbReference>
<dbReference type="Pfam" id="PF00437">
    <property type="entry name" value="T2SSE"/>
    <property type="match status" value="1"/>
</dbReference>
<dbReference type="STRING" id="697281.Mahau_2399"/>
<evidence type="ECO:0000259" key="2">
    <source>
        <dbReference type="SMART" id="SM00382"/>
    </source>
</evidence>
<keyword evidence="4" id="KW-1185">Reference proteome</keyword>